<proteinExistence type="predicted"/>
<reference evidence="2" key="1">
    <citation type="journal article" date="2022" name="Mol. Ecol. Resour.">
        <title>The genomes of chicory, endive, great burdock and yacon provide insights into Asteraceae palaeo-polyploidization history and plant inulin production.</title>
        <authorList>
            <person name="Fan W."/>
            <person name="Wang S."/>
            <person name="Wang H."/>
            <person name="Wang A."/>
            <person name="Jiang F."/>
            <person name="Liu H."/>
            <person name="Zhao H."/>
            <person name="Xu D."/>
            <person name="Zhang Y."/>
        </authorList>
    </citation>
    <scope>NUCLEOTIDE SEQUENCE [LARGE SCALE GENOMIC DNA]</scope>
    <source>
        <strain evidence="2">cv. Yunnan</strain>
    </source>
</reference>
<accession>A0ACB9JIJ3</accession>
<evidence type="ECO:0000313" key="2">
    <source>
        <dbReference type="Proteomes" id="UP001056120"/>
    </source>
</evidence>
<dbReference type="EMBL" id="CM042021">
    <property type="protein sequence ID" value="KAI3819087.1"/>
    <property type="molecule type" value="Genomic_DNA"/>
</dbReference>
<name>A0ACB9JIJ3_9ASTR</name>
<comment type="caution">
    <text evidence="1">The sequence shown here is derived from an EMBL/GenBank/DDBJ whole genome shotgun (WGS) entry which is preliminary data.</text>
</comment>
<dbReference type="Proteomes" id="UP001056120">
    <property type="component" value="Linkage Group LG04"/>
</dbReference>
<evidence type="ECO:0000313" key="1">
    <source>
        <dbReference type="EMBL" id="KAI3819087.1"/>
    </source>
</evidence>
<sequence>MGQSKNSGSPFEAETIEDVVGQTYDSGPISEDGPVEAKTKAVGQTDDSGPILEDGSVGLRFTTWALVKSAMCLELGLMGYKIILFGLKVLLDRWLKKNCISGFSNLKWNQNRS</sequence>
<organism evidence="1 2">
    <name type="scientific">Smallanthus sonchifolius</name>
    <dbReference type="NCBI Taxonomy" id="185202"/>
    <lineage>
        <taxon>Eukaryota</taxon>
        <taxon>Viridiplantae</taxon>
        <taxon>Streptophyta</taxon>
        <taxon>Embryophyta</taxon>
        <taxon>Tracheophyta</taxon>
        <taxon>Spermatophyta</taxon>
        <taxon>Magnoliopsida</taxon>
        <taxon>eudicotyledons</taxon>
        <taxon>Gunneridae</taxon>
        <taxon>Pentapetalae</taxon>
        <taxon>asterids</taxon>
        <taxon>campanulids</taxon>
        <taxon>Asterales</taxon>
        <taxon>Asteraceae</taxon>
        <taxon>Asteroideae</taxon>
        <taxon>Heliantheae alliance</taxon>
        <taxon>Millerieae</taxon>
        <taxon>Smallanthus</taxon>
    </lineage>
</organism>
<reference evidence="1 2" key="2">
    <citation type="journal article" date="2022" name="Mol. Ecol. Resour.">
        <title>The genomes of chicory, endive, great burdock and yacon provide insights into Asteraceae paleo-polyploidization history and plant inulin production.</title>
        <authorList>
            <person name="Fan W."/>
            <person name="Wang S."/>
            <person name="Wang H."/>
            <person name="Wang A."/>
            <person name="Jiang F."/>
            <person name="Liu H."/>
            <person name="Zhao H."/>
            <person name="Xu D."/>
            <person name="Zhang Y."/>
        </authorList>
    </citation>
    <scope>NUCLEOTIDE SEQUENCE [LARGE SCALE GENOMIC DNA]</scope>
    <source>
        <strain evidence="2">cv. Yunnan</strain>
        <tissue evidence="1">Leaves</tissue>
    </source>
</reference>
<gene>
    <name evidence="1" type="ORF">L1987_12910</name>
</gene>
<protein>
    <submittedName>
        <fullName evidence="1">Uncharacterized protein</fullName>
    </submittedName>
</protein>
<keyword evidence="2" id="KW-1185">Reference proteome</keyword>